<dbReference type="InterPro" id="IPR008984">
    <property type="entry name" value="SMAD_FHA_dom_sf"/>
</dbReference>
<dbReference type="CDD" id="cd00060">
    <property type="entry name" value="FHA"/>
    <property type="match status" value="1"/>
</dbReference>
<protein>
    <submittedName>
        <fullName evidence="3">Uncharacterized protein ImpI/VasC</fullName>
    </submittedName>
</protein>
<dbReference type="EMBL" id="CAADHY010000015">
    <property type="protein sequence ID" value="VFR22076.1"/>
    <property type="molecule type" value="Genomic_DNA"/>
</dbReference>
<accession>A0A484P988</accession>
<dbReference type="Gene3D" id="2.60.200.20">
    <property type="match status" value="1"/>
</dbReference>
<dbReference type="InterPro" id="IPR000253">
    <property type="entry name" value="FHA_dom"/>
</dbReference>
<dbReference type="SUPFAM" id="SSF49879">
    <property type="entry name" value="SMAD/FHA domain"/>
    <property type="match status" value="1"/>
</dbReference>
<dbReference type="Pfam" id="PF00498">
    <property type="entry name" value="FHA"/>
    <property type="match status" value="1"/>
</dbReference>
<organism evidence="3">
    <name type="scientific">plant metagenome</name>
    <dbReference type="NCBI Taxonomy" id="1297885"/>
    <lineage>
        <taxon>unclassified sequences</taxon>
        <taxon>metagenomes</taxon>
        <taxon>organismal metagenomes</taxon>
    </lineage>
</organism>
<sequence>MYLGPAHPPASGAHALIPARFDAPGGTIGRVAGNHLVLPDPSGAIGRLQAVVRLRGAECRLVNLGGPAPVTVNGRSLAQGEEAAIAAGDRVGVGGYVLAVDAGAGSLAEGRMQEADGVVPLQAAAPAVAAAAALAAPLATQADGPVQAAASVADLPPVVDAPAGLPAFEPAPVVRQGQAPLASSPPLAQPEPEPVDIFADLMGPGTLPVGSAPDISCHPFDMASAAPRNTPDPLSLLPGEPVRHVPGKDPLSFFDQVDAAHAPSIFSDRTPTSMTSGVPATVRGDQPIADMLSGDRERNARSTADHVTQMSGYMRPTNVRRDDSGG</sequence>
<gene>
    <name evidence="3" type="ORF">AMP9_4181</name>
</gene>
<feature type="compositionally biased region" description="Basic and acidic residues" evidence="1">
    <location>
        <begin position="293"/>
        <end position="304"/>
    </location>
</feature>
<dbReference type="AlphaFoldDB" id="A0A484P988"/>
<name>A0A484P988_9ZZZZ</name>
<evidence type="ECO:0000259" key="2">
    <source>
        <dbReference type="Pfam" id="PF00498"/>
    </source>
</evidence>
<proteinExistence type="predicted"/>
<feature type="region of interest" description="Disordered" evidence="1">
    <location>
        <begin position="266"/>
        <end position="326"/>
    </location>
</feature>
<reference evidence="3" key="1">
    <citation type="submission" date="2019-03" db="EMBL/GenBank/DDBJ databases">
        <authorList>
            <person name="Danneels B."/>
        </authorList>
    </citation>
    <scope>NUCLEOTIDE SEQUENCE</scope>
</reference>
<feature type="domain" description="FHA" evidence="2">
    <location>
        <begin position="27"/>
        <end position="94"/>
    </location>
</feature>
<evidence type="ECO:0000256" key="1">
    <source>
        <dbReference type="SAM" id="MobiDB-lite"/>
    </source>
</evidence>
<feature type="compositionally biased region" description="Polar residues" evidence="1">
    <location>
        <begin position="267"/>
        <end position="278"/>
    </location>
</feature>
<evidence type="ECO:0000313" key="3">
    <source>
        <dbReference type="EMBL" id="VFR22076.1"/>
    </source>
</evidence>